<dbReference type="GeneID" id="121502838"/>
<protein>
    <recommendedName>
        <fullName evidence="1">DUF4780 domain-containing protein</fullName>
    </recommendedName>
</protein>
<feature type="domain" description="DUF4780" evidence="1">
    <location>
        <begin position="1"/>
        <end position="170"/>
    </location>
</feature>
<evidence type="ECO:0000259" key="1">
    <source>
        <dbReference type="Pfam" id="PF16012"/>
    </source>
</evidence>
<dbReference type="Pfam" id="PF16012">
    <property type="entry name" value="DUF4780"/>
    <property type="match status" value="1"/>
</dbReference>
<dbReference type="InterPro" id="IPR031961">
    <property type="entry name" value="DUF4780"/>
</dbReference>
<dbReference type="RefSeq" id="XP_041632603.1">
    <property type="nucleotide sequence ID" value="XM_041776669.1"/>
</dbReference>
<name>A0ABM3C7E7_DROKI</name>
<reference evidence="3" key="1">
    <citation type="submission" date="2025-08" db="UniProtKB">
        <authorList>
            <consortium name="RefSeq"/>
        </authorList>
    </citation>
    <scope>IDENTIFICATION</scope>
    <source>
        <strain evidence="3">14028-0561.14</strain>
        <tissue evidence="3">Whole fly</tissue>
    </source>
</reference>
<gene>
    <name evidence="3" type="primary">LOC121502838</name>
</gene>
<keyword evidence="2" id="KW-1185">Reference proteome</keyword>
<sequence length="205" mass="23675">MALVDELNDDGRLLMEKWEEVEARLAEMVTDKILSEPTGRTPSFDSSEMVRGHRVIRYDYEFLQDFLADCVARLGNAWKGISIKLVPAKDIPRRPRARIWLPKGLSTHERVLKTLRAMNKGVDMEDWAILKAEREMKSSQPYLFLINQRCLEQLKAADNKVRYDIWKAKVKVFLDEPDDILEDEVEDANKLLDDLAIDDSTPTSP</sequence>
<dbReference type="Proteomes" id="UP001652661">
    <property type="component" value="Chromosome 4"/>
</dbReference>
<proteinExistence type="predicted"/>
<evidence type="ECO:0000313" key="2">
    <source>
        <dbReference type="Proteomes" id="UP001652661"/>
    </source>
</evidence>
<organism evidence="2 3">
    <name type="scientific">Drosophila kikkawai</name>
    <name type="common">Fruit fly</name>
    <dbReference type="NCBI Taxonomy" id="30033"/>
    <lineage>
        <taxon>Eukaryota</taxon>
        <taxon>Metazoa</taxon>
        <taxon>Ecdysozoa</taxon>
        <taxon>Arthropoda</taxon>
        <taxon>Hexapoda</taxon>
        <taxon>Insecta</taxon>
        <taxon>Pterygota</taxon>
        <taxon>Neoptera</taxon>
        <taxon>Endopterygota</taxon>
        <taxon>Diptera</taxon>
        <taxon>Brachycera</taxon>
        <taxon>Muscomorpha</taxon>
        <taxon>Ephydroidea</taxon>
        <taxon>Drosophilidae</taxon>
        <taxon>Drosophila</taxon>
        <taxon>Sophophora</taxon>
    </lineage>
</organism>
<evidence type="ECO:0000313" key="3">
    <source>
        <dbReference type="RefSeq" id="XP_041632603.1"/>
    </source>
</evidence>
<accession>A0ABM3C7E7</accession>